<dbReference type="InterPro" id="IPR005400">
    <property type="entry name" value="K_chnl_volt-dep_bsu_KCNAB1"/>
</dbReference>
<dbReference type="GO" id="GO:1901379">
    <property type="term" value="P:regulation of potassium ion transmembrane transport"/>
    <property type="evidence" value="ECO:0007669"/>
    <property type="project" value="TreeGrafter"/>
</dbReference>
<dbReference type="InterPro" id="IPR005399">
    <property type="entry name" value="K_chnl_volt-dep_bsu_KCNAB-rel"/>
</dbReference>
<organism evidence="11 12">
    <name type="scientific">Dissostichus eleginoides</name>
    <name type="common">Patagonian toothfish</name>
    <name type="synonym">Dissostichus amissus</name>
    <dbReference type="NCBI Taxonomy" id="100907"/>
    <lineage>
        <taxon>Eukaryota</taxon>
        <taxon>Metazoa</taxon>
        <taxon>Chordata</taxon>
        <taxon>Craniata</taxon>
        <taxon>Vertebrata</taxon>
        <taxon>Euteleostomi</taxon>
        <taxon>Actinopterygii</taxon>
        <taxon>Neopterygii</taxon>
        <taxon>Teleostei</taxon>
        <taxon>Neoteleostei</taxon>
        <taxon>Acanthomorphata</taxon>
        <taxon>Eupercaria</taxon>
        <taxon>Perciformes</taxon>
        <taxon>Notothenioidei</taxon>
        <taxon>Nototheniidae</taxon>
        <taxon>Dissostichus</taxon>
    </lineage>
</organism>
<dbReference type="GO" id="GO:0098900">
    <property type="term" value="P:regulation of action potential"/>
    <property type="evidence" value="ECO:0007669"/>
    <property type="project" value="TreeGrafter"/>
</dbReference>
<evidence type="ECO:0000259" key="10">
    <source>
        <dbReference type="Pfam" id="PF00248"/>
    </source>
</evidence>
<evidence type="ECO:0000256" key="7">
    <source>
        <dbReference type="ARBA" id="ARBA00022958"/>
    </source>
</evidence>
<evidence type="ECO:0000256" key="8">
    <source>
        <dbReference type="ARBA" id="ARBA00023002"/>
    </source>
</evidence>
<dbReference type="InterPro" id="IPR036812">
    <property type="entry name" value="NAD(P)_OxRdtase_dom_sf"/>
</dbReference>
<dbReference type="PRINTS" id="PR01577">
    <property type="entry name" value="KCNABCHANNEL"/>
</dbReference>
<evidence type="ECO:0000256" key="9">
    <source>
        <dbReference type="ARBA" id="ARBA00023065"/>
    </source>
</evidence>
<evidence type="ECO:0000256" key="6">
    <source>
        <dbReference type="ARBA" id="ARBA00022857"/>
    </source>
</evidence>
<dbReference type="GO" id="GO:0008076">
    <property type="term" value="C:voltage-gated potassium channel complex"/>
    <property type="evidence" value="ECO:0007669"/>
    <property type="project" value="TreeGrafter"/>
</dbReference>
<name>A0AAD9FE11_DISEL</name>
<proteinExistence type="inferred from homology"/>
<dbReference type="PRINTS" id="PR01578">
    <property type="entry name" value="KCNAB1CHANEL"/>
</dbReference>
<keyword evidence="8" id="KW-0560">Oxidoreductase</keyword>
<evidence type="ECO:0000256" key="1">
    <source>
        <dbReference type="ARBA" id="ARBA00004496"/>
    </source>
</evidence>
<dbReference type="Pfam" id="PF00248">
    <property type="entry name" value="Aldo_ket_red"/>
    <property type="match status" value="1"/>
</dbReference>
<dbReference type="PANTHER" id="PTHR43150">
    <property type="entry name" value="HYPERKINETIC, ISOFORM M"/>
    <property type="match status" value="1"/>
</dbReference>
<gene>
    <name evidence="11" type="ORF">KUDE01_017863</name>
</gene>
<keyword evidence="6" id="KW-0521">NADP</keyword>
<sequence>GYQWMKDKVLSEEGHRQQVKLKELQAVAERMGCTLPQLAIAWCLRNEGVNSVLLGASRTDQLMENIKAIQVLPKLSLSIVSEVDNLLGNKPYSKKDFRS</sequence>
<keyword evidence="9" id="KW-0406">Ion transport</keyword>
<evidence type="ECO:0000256" key="4">
    <source>
        <dbReference type="ARBA" id="ARBA00022490"/>
    </source>
</evidence>
<evidence type="ECO:0000256" key="5">
    <source>
        <dbReference type="ARBA" id="ARBA00022538"/>
    </source>
</evidence>
<evidence type="ECO:0000313" key="11">
    <source>
        <dbReference type="EMBL" id="KAK1898339.1"/>
    </source>
</evidence>
<dbReference type="InterPro" id="IPR023210">
    <property type="entry name" value="NADP_OxRdtase_dom"/>
</dbReference>
<protein>
    <submittedName>
        <fullName evidence="11">Voltage-gated potassium channel subunit beta-2</fullName>
    </submittedName>
</protein>
<dbReference type="AlphaFoldDB" id="A0AAD9FE11"/>
<feature type="domain" description="NADP-dependent oxidoreductase" evidence="10">
    <location>
        <begin position="16"/>
        <end position="84"/>
    </location>
</feature>
<keyword evidence="5" id="KW-0633">Potassium transport</keyword>
<comment type="caution">
    <text evidence="11">The sequence shown here is derived from an EMBL/GenBank/DDBJ whole genome shotgun (WGS) entry which is preliminary data.</text>
</comment>
<dbReference type="EMBL" id="JASDAP010000008">
    <property type="protein sequence ID" value="KAK1898339.1"/>
    <property type="molecule type" value="Genomic_DNA"/>
</dbReference>
<dbReference type="Gene3D" id="3.20.20.100">
    <property type="entry name" value="NADP-dependent oxidoreductase domain"/>
    <property type="match status" value="1"/>
</dbReference>
<feature type="non-terminal residue" evidence="11">
    <location>
        <position position="99"/>
    </location>
</feature>
<evidence type="ECO:0000256" key="2">
    <source>
        <dbReference type="ARBA" id="ARBA00006515"/>
    </source>
</evidence>
<dbReference type="SUPFAM" id="SSF51430">
    <property type="entry name" value="NAD(P)-linked oxidoreductase"/>
    <property type="match status" value="1"/>
</dbReference>
<evidence type="ECO:0000313" key="12">
    <source>
        <dbReference type="Proteomes" id="UP001228049"/>
    </source>
</evidence>
<keyword evidence="12" id="KW-1185">Reference proteome</keyword>
<accession>A0AAD9FE11</accession>
<keyword evidence="11" id="KW-0407">Ion channel</keyword>
<dbReference type="GO" id="GO:0016491">
    <property type="term" value="F:oxidoreductase activity"/>
    <property type="evidence" value="ECO:0007669"/>
    <property type="project" value="UniProtKB-KW"/>
</dbReference>
<dbReference type="PANTHER" id="PTHR43150:SF1">
    <property type="entry name" value="VOLTAGE-GATED POTASSIUM CHANNEL SUBUNIT BETA-2"/>
    <property type="match status" value="1"/>
</dbReference>
<evidence type="ECO:0000256" key="3">
    <source>
        <dbReference type="ARBA" id="ARBA00022448"/>
    </source>
</evidence>
<dbReference type="GO" id="GO:0044325">
    <property type="term" value="F:transmembrane transporter binding"/>
    <property type="evidence" value="ECO:0007669"/>
    <property type="project" value="TreeGrafter"/>
</dbReference>
<keyword evidence="4" id="KW-0963">Cytoplasm</keyword>
<dbReference type="Proteomes" id="UP001228049">
    <property type="component" value="Unassembled WGS sequence"/>
</dbReference>
<dbReference type="GO" id="GO:0006813">
    <property type="term" value="P:potassium ion transport"/>
    <property type="evidence" value="ECO:0007669"/>
    <property type="project" value="UniProtKB-KW"/>
</dbReference>
<reference evidence="11" key="1">
    <citation type="submission" date="2023-04" db="EMBL/GenBank/DDBJ databases">
        <title>Chromosome-level genome of Chaenocephalus aceratus.</title>
        <authorList>
            <person name="Park H."/>
        </authorList>
    </citation>
    <scope>NUCLEOTIDE SEQUENCE</scope>
    <source>
        <strain evidence="11">DE</strain>
        <tissue evidence="11">Muscle</tissue>
    </source>
</reference>
<dbReference type="GO" id="GO:0034220">
    <property type="term" value="P:monoatomic ion transmembrane transport"/>
    <property type="evidence" value="ECO:0007669"/>
    <property type="project" value="UniProtKB-KW"/>
</dbReference>
<comment type="similarity">
    <text evidence="2">Belongs to the shaker potassium channel beta subunit family.</text>
</comment>
<keyword evidence="3" id="KW-0813">Transport</keyword>
<comment type="subcellular location">
    <subcellularLocation>
        <location evidence="1">Cytoplasm</location>
    </subcellularLocation>
</comment>
<dbReference type="GO" id="GO:0005737">
    <property type="term" value="C:cytoplasm"/>
    <property type="evidence" value="ECO:0007669"/>
    <property type="project" value="UniProtKB-SubCell"/>
</dbReference>
<dbReference type="GO" id="GO:0015459">
    <property type="term" value="F:potassium channel regulator activity"/>
    <property type="evidence" value="ECO:0007669"/>
    <property type="project" value="TreeGrafter"/>
</dbReference>
<dbReference type="GO" id="GO:0044224">
    <property type="term" value="C:juxtaparanode region of axon"/>
    <property type="evidence" value="ECO:0007669"/>
    <property type="project" value="TreeGrafter"/>
</dbReference>
<keyword evidence="7" id="KW-0630">Potassium</keyword>